<gene>
    <name evidence="6" type="primary">degT</name>
    <name evidence="6" type="ORF">Arub01_52030</name>
</gene>
<dbReference type="CDD" id="cd00616">
    <property type="entry name" value="AHBA_syn"/>
    <property type="match status" value="1"/>
</dbReference>
<protein>
    <submittedName>
        <fullName evidence="6">Pleiotropic regulatory protein</fullName>
    </submittedName>
</protein>
<comment type="caution">
    <text evidence="6">The sequence shown here is derived from an EMBL/GenBank/DDBJ whole genome shotgun (WGS) entry which is preliminary data.</text>
</comment>
<keyword evidence="7" id="KW-1185">Reference proteome</keyword>
<reference evidence="6" key="1">
    <citation type="submission" date="2023-02" db="EMBL/GenBank/DDBJ databases">
        <title>Actinomadura rubrobrunea NBRC 14622.</title>
        <authorList>
            <person name="Ichikawa N."/>
            <person name="Sato H."/>
            <person name="Tonouchi N."/>
        </authorList>
    </citation>
    <scope>NUCLEOTIDE SEQUENCE</scope>
    <source>
        <strain evidence="6">NBRC 14622</strain>
    </source>
</reference>
<dbReference type="AlphaFoldDB" id="A0A9W6PYY7"/>
<evidence type="ECO:0000256" key="1">
    <source>
        <dbReference type="ARBA" id="ARBA00022898"/>
    </source>
</evidence>
<dbReference type="GO" id="GO:0008483">
    <property type="term" value="F:transaminase activity"/>
    <property type="evidence" value="ECO:0007669"/>
    <property type="project" value="TreeGrafter"/>
</dbReference>
<dbReference type="PANTHER" id="PTHR30244">
    <property type="entry name" value="TRANSAMINASE"/>
    <property type="match status" value="1"/>
</dbReference>
<evidence type="ECO:0000256" key="2">
    <source>
        <dbReference type="ARBA" id="ARBA00037999"/>
    </source>
</evidence>
<dbReference type="InterPro" id="IPR015424">
    <property type="entry name" value="PyrdxlP-dep_Trfase"/>
</dbReference>
<dbReference type="Gene3D" id="3.90.1150.10">
    <property type="entry name" value="Aspartate Aminotransferase, domain 1"/>
    <property type="match status" value="1"/>
</dbReference>
<sequence>MSDVMSDTVGSPSAPAAAPAREVPFFTQASSFEALWPEIARQVNKVMDRGKYSHGRQVAQLEKAIAAYTGAPYAIGVNNGTDALVLLLRAAGVEPGQEVVVPAFSFVASASSVVLARAKPVFADIDPETYSLDPEAAAAAVTPRTAAIMPVHLFWQMADMRGILEVARRHDVAVLEDSAEAIGMRWNGVHAGLLGKGGVLSFFPTKTLGALGDAGMILTGDPAVAERAAILRHHGRMGKTIDHIAGISNLSGVSGTNSKMDDIQAAVLLAKLTRLDQDIARRAELAAAYDERLRDVPGVLRTPVVAQREDETNPVFYVYLIEVEDRDALAAHLADQGIGTEIYYPTPLHLQPCFADLGHRPGDFPNAEAACARTIALPFYPDLTIDDVDRVCDVIRAFYTGRTT</sequence>
<keyword evidence="1 4" id="KW-0663">Pyridoxal phosphate</keyword>
<dbReference type="Pfam" id="PF01041">
    <property type="entry name" value="DegT_DnrJ_EryC1"/>
    <property type="match status" value="1"/>
</dbReference>
<evidence type="ECO:0000313" key="7">
    <source>
        <dbReference type="Proteomes" id="UP001165124"/>
    </source>
</evidence>
<accession>A0A9W6PYY7</accession>
<comment type="similarity">
    <text evidence="2 5">Belongs to the DegT/DnrJ/EryC1 family.</text>
</comment>
<dbReference type="RefSeq" id="WP_227023415.1">
    <property type="nucleotide sequence ID" value="NZ_BSRZ01000018.1"/>
</dbReference>
<dbReference type="SUPFAM" id="SSF53383">
    <property type="entry name" value="PLP-dependent transferases"/>
    <property type="match status" value="1"/>
</dbReference>
<feature type="active site" description="Proton acceptor" evidence="3">
    <location>
        <position position="206"/>
    </location>
</feature>
<dbReference type="PANTHER" id="PTHR30244:SF36">
    <property type="entry name" value="3-OXO-GLUCOSE-6-PHOSPHATE:GLUTAMATE AMINOTRANSFERASE"/>
    <property type="match status" value="1"/>
</dbReference>
<dbReference type="Gene3D" id="3.40.640.10">
    <property type="entry name" value="Type I PLP-dependent aspartate aminotransferase-like (Major domain)"/>
    <property type="match status" value="1"/>
</dbReference>
<dbReference type="InterPro" id="IPR015421">
    <property type="entry name" value="PyrdxlP-dep_Trfase_major"/>
</dbReference>
<evidence type="ECO:0000256" key="4">
    <source>
        <dbReference type="PIRSR" id="PIRSR000390-2"/>
    </source>
</evidence>
<dbReference type="Proteomes" id="UP001165124">
    <property type="component" value="Unassembled WGS sequence"/>
</dbReference>
<dbReference type="GO" id="GO:0000271">
    <property type="term" value="P:polysaccharide biosynthetic process"/>
    <property type="evidence" value="ECO:0007669"/>
    <property type="project" value="TreeGrafter"/>
</dbReference>
<evidence type="ECO:0000256" key="3">
    <source>
        <dbReference type="PIRSR" id="PIRSR000390-1"/>
    </source>
</evidence>
<dbReference type="InterPro" id="IPR015422">
    <property type="entry name" value="PyrdxlP-dep_Trfase_small"/>
</dbReference>
<organism evidence="6 7">
    <name type="scientific">Actinomadura rubrobrunea</name>
    <dbReference type="NCBI Taxonomy" id="115335"/>
    <lineage>
        <taxon>Bacteria</taxon>
        <taxon>Bacillati</taxon>
        <taxon>Actinomycetota</taxon>
        <taxon>Actinomycetes</taxon>
        <taxon>Streptosporangiales</taxon>
        <taxon>Thermomonosporaceae</taxon>
        <taxon>Actinomadura</taxon>
    </lineage>
</organism>
<feature type="modified residue" description="N6-(pyridoxal phosphate)lysine" evidence="4">
    <location>
        <position position="206"/>
    </location>
</feature>
<dbReference type="PIRSF" id="PIRSF000390">
    <property type="entry name" value="PLP_StrS"/>
    <property type="match status" value="1"/>
</dbReference>
<proteinExistence type="inferred from homology"/>
<dbReference type="InterPro" id="IPR000653">
    <property type="entry name" value="DegT/StrS_aminotransferase"/>
</dbReference>
<evidence type="ECO:0000256" key="5">
    <source>
        <dbReference type="RuleBase" id="RU004508"/>
    </source>
</evidence>
<dbReference type="EMBL" id="BSRZ01000018">
    <property type="protein sequence ID" value="GLW66959.1"/>
    <property type="molecule type" value="Genomic_DNA"/>
</dbReference>
<dbReference type="GO" id="GO:0030170">
    <property type="term" value="F:pyridoxal phosphate binding"/>
    <property type="evidence" value="ECO:0007669"/>
    <property type="project" value="TreeGrafter"/>
</dbReference>
<name>A0A9W6PYY7_9ACTN</name>
<evidence type="ECO:0000313" key="6">
    <source>
        <dbReference type="EMBL" id="GLW66959.1"/>
    </source>
</evidence>